<dbReference type="InterPro" id="IPR005752">
    <property type="entry name" value="Helicase_Rep"/>
</dbReference>
<keyword evidence="2 11" id="KW-0235">DNA replication</keyword>
<dbReference type="InterPro" id="IPR027417">
    <property type="entry name" value="P-loop_NTPase"/>
</dbReference>
<keyword evidence="3 11" id="KW-0547">Nucleotide-binding</keyword>
<feature type="binding site" evidence="11">
    <location>
        <position position="277"/>
    </location>
    <ligand>
        <name>ATP</name>
        <dbReference type="ChEBI" id="CHEBI:30616"/>
    </ligand>
</feature>
<dbReference type="EMBL" id="WTVN01000002">
    <property type="protein sequence ID" value="NMG42526.1"/>
    <property type="molecule type" value="Genomic_DNA"/>
</dbReference>
<dbReference type="PANTHER" id="PTHR11070:SF64">
    <property type="entry name" value="ATP-DEPENDENT DNA HELICASE REP"/>
    <property type="match status" value="1"/>
</dbReference>
<feature type="domain" description="UvrD-like helicase ATP-binding" evidence="13">
    <location>
        <begin position="3"/>
        <end position="279"/>
    </location>
</feature>
<evidence type="ECO:0000256" key="5">
    <source>
        <dbReference type="ARBA" id="ARBA00022806"/>
    </source>
</evidence>
<dbReference type="HAMAP" id="MF_01920">
    <property type="entry name" value="Helicase_Rep"/>
    <property type="match status" value="1"/>
</dbReference>
<dbReference type="Pfam" id="PF00580">
    <property type="entry name" value="UvrD-helicase"/>
    <property type="match status" value="1"/>
</dbReference>
<reference evidence="15 16" key="1">
    <citation type="submission" date="2019-12" db="EMBL/GenBank/DDBJ databases">
        <title>Comparative genomics gives insights into the taxonomy of the Azoarcus-Aromatoleum group and reveals separate origins of nif in the plant-associated Azoarcus and non-plant-associated Aromatoleum sub-groups.</title>
        <authorList>
            <person name="Lafos M."/>
            <person name="Maluk M."/>
            <person name="Batista M."/>
            <person name="Junghare M."/>
            <person name="Carmona M."/>
            <person name="Faoro H."/>
            <person name="Cruz L.M."/>
            <person name="Battistoni F."/>
            <person name="De Souza E."/>
            <person name="Pedrosa F."/>
            <person name="Chen W.-M."/>
            <person name="Poole P.S."/>
            <person name="Dixon R.A."/>
            <person name="James E.K."/>
        </authorList>
    </citation>
    <scope>NUCLEOTIDE SEQUENCE [LARGE SCALE GENOMIC DNA]</scope>
    <source>
        <strain evidence="15 16">Td21</strain>
    </source>
</reference>
<dbReference type="RefSeq" id="WP_169254446.1">
    <property type="nucleotide sequence ID" value="NZ_WTVN01000002.1"/>
</dbReference>
<dbReference type="SUPFAM" id="SSF52540">
    <property type="entry name" value="P-loop containing nucleoside triphosphate hydrolases"/>
    <property type="match status" value="1"/>
</dbReference>
<keyword evidence="8 11" id="KW-0413">Isomerase</keyword>
<proteinExistence type="inferred from homology"/>
<gene>
    <name evidence="11" type="primary">rep</name>
    <name evidence="15" type="ORF">GPA22_02095</name>
</gene>
<organism evidence="15 16">
    <name type="scientific">Aromatoleum toluvorans</name>
    <dbReference type="NCBI Taxonomy" id="92002"/>
    <lineage>
        <taxon>Bacteria</taxon>
        <taxon>Pseudomonadati</taxon>
        <taxon>Pseudomonadota</taxon>
        <taxon>Betaproteobacteria</taxon>
        <taxon>Rhodocyclales</taxon>
        <taxon>Rhodocyclaceae</taxon>
        <taxon>Aromatoleum</taxon>
    </lineage>
</organism>
<comment type="subunit">
    <text evidence="11">Homodimer.</text>
</comment>
<feature type="binding site" evidence="12">
    <location>
        <begin position="24"/>
        <end position="31"/>
    </location>
    <ligand>
        <name>ATP</name>
        <dbReference type="ChEBI" id="CHEBI:30616"/>
    </ligand>
</feature>
<keyword evidence="16" id="KW-1185">Reference proteome</keyword>
<dbReference type="InterPro" id="IPR013986">
    <property type="entry name" value="DExx_box_DNA_helicase_dom_sf"/>
</dbReference>
<evidence type="ECO:0000313" key="15">
    <source>
        <dbReference type="EMBL" id="NMG42526.1"/>
    </source>
</evidence>
<feature type="domain" description="UvrD-like helicase C-terminal" evidence="14">
    <location>
        <begin position="280"/>
        <end position="555"/>
    </location>
</feature>
<dbReference type="PANTHER" id="PTHR11070">
    <property type="entry name" value="UVRD / RECB / PCRA DNA HELICASE FAMILY MEMBER"/>
    <property type="match status" value="1"/>
</dbReference>
<evidence type="ECO:0000256" key="3">
    <source>
        <dbReference type="ARBA" id="ARBA00022741"/>
    </source>
</evidence>
<keyword evidence="6 11" id="KW-0067">ATP-binding</keyword>
<comment type="similarity">
    <text evidence="1 11">Belongs to the helicase family. UvrD subfamily.</text>
</comment>
<evidence type="ECO:0000259" key="13">
    <source>
        <dbReference type="PROSITE" id="PS51198"/>
    </source>
</evidence>
<dbReference type="CDD" id="cd18807">
    <property type="entry name" value="SF1_C_UvrD"/>
    <property type="match status" value="1"/>
</dbReference>
<dbReference type="PROSITE" id="PS51198">
    <property type="entry name" value="UVRD_HELICASE_ATP_BIND"/>
    <property type="match status" value="1"/>
</dbReference>
<dbReference type="InterPro" id="IPR014017">
    <property type="entry name" value="DNA_helicase_UvrD-like_C"/>
</dbReference>
<evidence type="ECO:0000256" key="10">
    <source>
        <dbReference type="ARBA" id="ARBA00048988"/>
    </source>
</evidence>
<dbReference type="Gene3D" id="3.40.50.300">
    <property type="entry name" value="P-loop containing nucleotide triphosphate hydrolases"/>
    <property type="match status" value="2"/>
</dbReference>
<evidence type="ECO:0000256" key="4">
    <source>
        <dbReference type="ARBA" id="ARBA00022801"/>
    </source>
</evidence>
<comment type="caution">
    <text evidence="15">The sequence shown here is derived from an EMBL/GenBank/DDBJ whole genome shotgun (WGS) entry which is preliminary data.</text>
</comment>
<dbReference type="PROSITE" id="PS51217">
    <property type="entry name" value="UVRD_HELICASE_CTER"/>
    <property type="match status" value="1"/>
</dbReference>
<dbReference type="EC" id="5.6.2.4" evidence="11"/>
<evidence type="ECO:0000256" key="9">
    <source>
        <dbReference type="ARBA" id="ARBA00034617"/>
    </source>
</evidence>
<protein>
    <recommendedName>
        <fullName evidence="11">ATP-dependent DNA helicase Rep</fullName>
        <ecNumber evidence="11">5.6.2.4</ecNumber>
    </recommendedName>
    <alternativeName>
        <fullName evidence="11">DNA 3'-5' helicase Rep</fullName>
    </alternativeName>
</protein>
<keyword evidence="5 11" id="KW-0347">Helicase</keyword>
<dbReference type="Proteomes" id="UP000623795">
    <property type="component" value="Unassembled WGS sequence"/>
</dbReference>
<sequence length="660" mass="74417">MSALLNAPQREAIRYLDGPSLVLAGAGSGKTRVITHKIAHLINECGLNPSNIAAITFTNKAAKEMQERVAGLMGGRAPGGLTVCTFHALGVRMIRQEAAHCGLKPQFSILDASDTVQIVSDISRDTDKARAKAMQWQISGWKNAMVTPEQAAQLADDEVSSAAAMLYAEYERTLRAYQGVDFDDLISLPVRLLEENPDVRERWQNKLRYLLVDEYQDTNKAQYRLLRQLAGVRGAFTAVGDDDQAIYAWRGADVENLKLLQQDYPKLKVIKLEQNYRSSRRILTAANTVIANNEKLFEKRLWSEHGDGEQIAVTACRDADHEAEWVASKISAHKFEHRTKFSDYAVLYRGNHQARVIEQQLRNQKIPYVMSGGQSFFDKAEIRDLMSWLRLLMNEDDDLAFIRAITTPRRGVGAATIEALGNYAGRRHVSLFAAVFEEGAAHALNARQLEQLQEFGNFVNRIQYRAHREPAARVLEDLLAAIRYEAWLFEHLDTREAESKWSNVRDFVNWLGRKGEADGKNLVELTQTIALISMLDKDDAEFDGVQLATLHASKGLEFKHVFLVGVEEGLLPHQSSIDEDKVDEERRLMYVGITRAQRSLNITWCERRKAGKETRTCEPSRFIAEMGGDIKMSDRKTNAPVSKEEGRARIANLMAMLEGR</sequence>
<comment type="catalytic activity">
    <reaction evidence="9 11">
        <text>Couples ATP hydrolysis with the unwinding of duplex DNA by translocating in the 3'-5' direction.</text>
        <dbReference type="EC" id="5.6.2.4"/>
    </reaction>
</comment>
<evidence type="ECO:0000256" key="7">
    <source>
        <dbReference type="ARBA" id="ARBA00023125"/>
    </source>
</evidence>
<dbReference type="InterPro" id="IPR014016">
    <property type="entry name" value="UvrD-like_ATP-bd"/>
</dbReference>
<evidence type="ECO:0000256" key="8">
    <source>
        <dbReference type="ARBA" id="ARBA00023235"/>
    </source>
</evidence>
<name>A0ABX1PSV3_9RHOO</name>
<evidence type="ECO:0000256" key="6">
    <source>
        <dbReference type="ARBA" id="ARBA00022840"/>
    </source>
</evidence>
<dbReference type="Gene3D" id="1.10.486.10">
    <property type="entry name" value="PCRA, domain 4"/>
    <property type="match status" value="1"/>
</dbReference>
<dbReference type="Gene3D" id="1.10.10.160">
    <property type="match status" value="1"/>
</dbReference>
<comment type="function">
    <text evidence="11">Rep helicase is a single-stranded DNA-dependent ATPase involved in DNA replication; it can initiate unwinding at a nick in the DNA. It binds to the single-stranded DNA and acts in a progressive fashion along the DNA in the 3' to 5' direction.</text>
</comment>
<accession>A0ABX1PSV3</accession>
<dbReference type="CDD" id="cd17932">
    <property type="entry name" value="DEXQc_UvrD"/>
    <property type="match status" value="1"/>
</dbReference>
<evidence type="ECO:0000259" key="14">
    <source>
        <dbReference type="PROSITE" id="PS51217"/>
    </source>
</evidence>
<evidence type="ECO:0000256" key="1">
    <source>
        <dbReference type="ARBA" id="ARBA00009922"/>
    </source>
</evidence>
<evidence type="ECO:0000256" key="12">
    <source>
        <dbReference type="PROSITE-ProRule" id="PRU00560"/>
    </source>
</evidence>
<evidence type="ECO:0000313" key="16">
    <source>
        <dbReference type="Proteomes" id="UP000623795"/>
    </source>
</evidence>
<comment type="catalytic activity">
    <reaction evidence="10 11">
        <text>ATP + H2O = ADP + phosphate + H(+)</text>
        <dbReference type="Rhea" id="RHEA:13065"/>
        <dbReference type="ChEBI" id="CHEBI:15377"/>
        <dbReference type="ChEBI" id="CHEBI:15378"/>
        <dbReference type="ChEBI" id="CHEBI:30616"/>
        <dbReference type="ChEBI" id="CHEBI:43474"/>
        <dbReference type="ChEBI" id="CHEBI:456216"/>
        <dbReference type="EC" id="5.6.2.4"/>
    </reaction>
</comment>
<dbReference type="InterPro" id="IPR000212">
    <property type="entry name" value="DNA_helicase_UvrD/REP"/>
</dbReference>
<evidence type="ECO:0000256" key="2">
    <source>
        <dbReference type="ARBA" id="ARBA00022705"/>
    </source>
</evidence>
<keyword evidence="7 11" id="KW-0238">DNA-binding</keyword>
<keyword evidence="4 11" id="KW-0378">Hydrolase</keyword>
<evidence type="ECO:0000256" key="11">
    <source>
        <dbReference type="HAMAP-Rule" id="MF_01920"/>
    </source>
</evidence>
<dbReference type="Pfam" id="PF13361">
    <property type="entry name" value="UvrD_C"/>
    <property type="match status" value="1"/>
</dbReference>